<sequence>MTTMPTDLARWLDTDFVDANTELEQAYFAARTEILHDVTDLDQRRRTLRDDGATLVTRLADTDPT</sequence>
<dbReference type="AlphaFoldDB" id="A0A4R7V4J3"/>
<dbReference type="Gene3D" id="1.20.58.600">
    <property type="match status" value="1"/>
</dbReference>
<name>A0A4R7V4J3_9PSEU</name>
<reference evidence="1 2" key="1">
    <citation type="submission" date="2019-03" db="EMBL/GenBank/DDBJ databases">
        <title>Genomic Encyclopedia of Archaeal and Bacterial Type Strains, Phase II (KMG-II): from individual species to whole genera.</title>
        <authorList>
            <person name="Goeker M."/>
        </authorList>
    </citation>
    <scope>NUCLEOTIDE SEQUENCE [LARGE SCALE GENOMIC DNA]</scope>
    <source>
        <strain evidence="1 2">DSM 45499</strain>
    </source>
</reference>
<protein>
    <submittedName>
        <fullName evidence="1">Uncharacterized protein</fullName>
    </submittedName>
</protein>
<evidence type="ECO:0000313" key="2">
    <source>
        <dbReference type="Proteomes" id="UP000294927"/>
    </source>
</evidence>
<proteinExistence type="predicted"/>
<dbReference type="Proteomes" id="UP000294927">
    <property type="component" value="Unassembled WGS sequence"/>
</dbReference>
<evidence type="ECO:0000313" key="1">
    <source>
        <dbReference type="EMBL" id="TDV43602.1"/>
    </source>
</evidence>
<accession>A0A4R7V4J3</accession>
<keyword evidence="2" id="KW-1185">Reference proteome</keyword>
<dbReference type="EMBL" id="SOCP01000015">
    <property type="protein sequence ID" value="TDV43602.1"/>
    <property type="molecule type" value="Genomic_DNA"/>
</dbReference>
<gene>
    <name evidence="1" type="ORF">CLV71_11564</name>
</gene>
<comment type="caution">
    <text evidence="1">The sequence shown here is derived from an EMBL/GenBank/DDBJ whole genome shotgun (WGS) entry which is preliminary data.</text>
</comment>
<organism evidence="1 2">
    <name type="scientific">Actinophytocola oryzae</name>
    <dbReference type="NCBI Taxonomy" id="502181"/>
    <lineage>
        <taxon>Bacteria</taxon>
        <taxon>Bacillati</taxon>
        <taxon>Actinomycetota</taxon>
        <taxon>Actinomycetes</taxon>
        <taxon>Pseudonocardiales</taxon>
        <taxon>Pseudonocardiaceae</taxon>
    </lineage>
</organism>